<dbReference type="OrthoDB" id="269729at2157"/>
<keyword evidence="2" id="KW-1185">Reference proteome</keyword>
<organism evidence="1 2">
    <name type="scientific">Halocalculus aciditolerans</name>
    <dbReference type="NCBI Taxonomy" id="1383812"/>
    <lineage>
        <taxon>Archaea</taxon>
        <taxon>Methanobacteriati</taxon>
        <taxon>Methanobacteriota</taxon>
        <taxon>Stenosarchaea group</taxon>
        <taxon>Halobacteria</taxon>
        <taxon>Halobacteriales</taxon>
        <taxon>Halobacteriaceae</taxon>
        <taxon>Halocalculus</taxon>
    </lineage>
</organism>
<evidence type="ECO:0000313" key="1">
    <source>
        <dbReference type="EMBL" id="GGL63899.1"/>
    </source>
</evidence>
<reference evidence="1" key="1">
    <citation type="journal article" date="2014" name="Int. J. Syst. Evol. Microbiol.">
        <title>Complete genome sequence of Corynebacterium casei LMG S-19264T (=DSM 44701T), isolated from a smear-ripened cheese.</title>
        <authorList>
            <consortium name="US DOE Joint Genome Institute (JGI-PGF)"/>
            <person name="Walter F."/>
            <person name="Albersmeier A."/>
            <person name="Kalinowski J."/>
            <person name="Ruckert C."/>
        </authorList>
    </citation>
    <scope>NUCLEOTIDE SEQUENCE</scope>
    <source>
        <strain evidence="1">JCM 19596</strain>
    </source>
</reference>
<name>A0A830F538_9EURY</name>
<sequence>MTSGRHDTGNPITFARADDDHGIVVTDEIEDHSLAIHTDEPPAIAPSDPDSFIAPLDDAVTFYASELEIDEVSSVSVFDEYGNHLRGIGAETVEFERGTYYLNILSPFVGYIRLFETEFEVRASSGPGGGLEVTVACRGSTRIEVGARSEHSQPAATITVSDDLQDVAEAISHLGSGIKEWSCERSWPTLRGHSPAVERGAELHIPGEVTKPDTGITIEVPNSRLAMYRVATLATYVGAEVTIGDRDETTLRLENGYSESLGAGVGAESKIDALLGKTFFLDSLVRIGGYYNFDRYEYEKVGSHLPFSPPELYDATISEQLMEYLEVSLSDVERYLPEWPLTAVVRDTPEDVGVLPYLANDLARIHTVRGEDTTTKVSPSMSVGYTGADAPAGIAQIRSDSYERGIDVPMSTQEEARCIVIGAPEALASSTAVAASQTPNDVEISITSVPPSREEVRSALESVADCAVVGVPANEGILTCSNGSLSLSEVAIEVSTVLLTNSGRETASRAVDAGALNAVAVGGDDAGTGRIAGYLLGGCTLADSTKQAAIEPQWWLVGNPTRATIVGPAGPPGRIEVESVTPDSHRVAENFRYEGAHRFGGAVLDRNKSLPDKHFLIGTTIDLDIPVETEVITKMAEKPGTLLTLNGERIHDLSRVTEEFVRASAREAVAERTEAERESR</sequence>
<protein>
    <submittedName>
        <fullName evidence="1">Uncharacterized protein</fullName>
    </submittedName>
</protein>
<proteinExistence type="predicted"/>
<dbReference type="EMBL" id="BMPG01000003">
    <property type="protein sequence ID" value="GGL63899.1"/>
    <property type="molecule type" value="Genomic_DNA"/>
</dbReference>
<accession>A0A830F538</accession>
<evidence type="ECO:0000313" key="2">
    <source>
        <dbReference type="Proteomes" id="UP000607197"/>
    </source>
</evidence>
<reference evidence="1" key="2">
    <citation type="submission" date="2020-09" db="EMBL/GenBank/DDBJ databases">
        <authorList>
            <person name="Sun Q."/>
            <person name="Ohkuma M."/>
        </authorList>
    </citation>
    <scope>NUCLEOTIDE SEQUENCE</scope>
    <source>
        <strain evidence="1">JCM 19596</strain>
    </source>
</reference>
<gene>
    <name evidence="1" type="ORF">GCM10009039_22190</name>
</gene>
<dbReference type="RefSeq" id="WP_188978964.1">
    <property type="nucleotide sequence ID" value="NZ_BMPG01000003.1"/>
</dbReference>
<dbReference type="Proteomes" id="UP000607197">
    <property type="component" value="Unassembled WGS sequence"/>
</dbReference>
<dbReference type="AlphaFoldDB" id="A0A830F538"/>
<comment type="caution">
    <text evidence="1">The sequence shown here is derived from an EMBL/GenBank/DDBJ whole genome shotgun (WGS) entry which is preliminary data.</text>
</comment>